<evidence type="ECO:0000313" key="2">
    <source>
        <dbReference type="EMBL" id="KGO59269.1"/>
    </source>
</evidence>
<accession>A0A0A2I340</accession>
<dbReference type="STRING" id="27334.A0A0A2I340"/>
<feature type="domain" description="Protein kinase" evidence="1">
    <location>
        <begin position="119"/>
        <end position="438"/>
    </location>
</feature>
<dbReference type="PROSITE" id="PS50011">
    <property type="entry name" value="PROTEIN_KINASE_DOM"/>
    <property type="match status" value="1"/>
</dbReference>
<evidence type="ECO:0000313" key="3">
    <source>
        <dbReference type="Proteomes" id="UP000030143"/>
    </source>
</evidence>
<dbReference type="EMBL" id="JQFZ01000097">
    <property type="protein sequence ID" value="KGO59269.1"/>
    <property type="molecule type" value="Genomic_DNA"/>
</dbReference>
<dbReference type="InterPro" id="IPR000719">
    <property type="entry name" value="Prot_kinase_dom"/>
</dbReference>
<dbReference type="GO" id="GO:0004672">
    <property type="term" value="F:protein kinase activity"/>
    <property type="evidence" value="ECO:0007669"/>
    <property type="project" value="InterPro"/>
</dbReference>
<reference evidence="2 3" key="1">
    <citation type="journal article" date="2015" name="Mol. Plant Microbe Interact.">
        <title>Genome, transcriptome, and functional analyses of Penicillium expansum provide new insights into secondary metabolism and pathogenicity.</title>
        <authorList>
            <person name="Ballester A.R."/>
            <person name="Marcet-Houben M."/>
            <person name="Levin E."/>
            <person name="Sela N."/>
            <person name="Selma-Lazaro C."/>
            <person name="Carmona L."/>
            <person name="Wisniewski M."/>
            <person name="Droby S."/>
            <person name="Gonzalez-Candelas L."/>
            <person name="Gabaldon T."/>
        </authorList>
    </citation>
    <scope>NUCLEOTIDE SEQUENCE [LARGE SCALE GENOMIC DNA]</scope>
    <source>
        <strain evidence="2 3">MD-8</strain>
    </source>
</reference>
<evidence type="ECO:0000259" key="1">
    <source>
        <dbReference type="PROSITE" id="PS50011"/>
    </source>
</evidence>
<dbReference type="Proteomes" id="UP000030143">
    <property type="component" value="Unassembled WGS sequence"/>
</dbReference>
<keyword evidence="3" id="KW-1185">Reference proteome</keyword>
<dbReference type="GeneID" id="27680074"/>
<sequence length="444" mass="50811">MKTECQMDFLKTIWHTLPSRYQDCLGLIYPKLQERLQIANQAVEKILRKHADEDSMGWSKRLFYTMHLKETIERTIEDVNEWQKIFEPTWFLVMRVSDSVVDTELHRNAQSSSALTPSYHLRNSLKNEANEDMRLSLSAKALEGAQRSNIKFSEASIVFIPGKRPIIIDSAECQTSNISALTKDVRYLAQRLRNVDPLVFQILNCAGVIDVKATSQHVPRFDFVFQVPKGMGQPQSLRELLVASRQTYPLSDRVRIANQLAKSVSFVHMYSFIHKNIRPETTIVLQDGESELGSLFLTGFKISRMVGEQSGRLGDSDWARNIYRHPQRQGLYPEQDYRMLHDIYSLGVCLLEIGLWESLVQYEYSSDHLEMYPNKIFQANGSSVPNVNASKALFMQLAKSVLPAKMGKLYAQVVLTCLTYCDEEQDAIVEGVRYIERVSVGLLV</sequence>
<dbReference type="AlphaFoldDB" id="A0A0A2I340"/>
<dbReference type="PhylomeDB" id="A0A0A2I340"/>
<dbReference type="PANTHER" id="PTHR37542">
    <property type="entry name" value="HELO DOMAIN-CONTAINING PROTEIN-RELATED"/>
    <property type="match status" value="1"/>
</dbReference>
<organism evidence="2 3">
    <name type="scientific">Penicillium expansum</name>
    <name type="common">Blue mold rot fungus</name>
    <dbReference type="NCBI Taxonomy" id="27334"/>
    <lineage>
        <taxon>Eukaryota</taxon>
        <taxon>Fungi</taxon>
        <taxon>Dikarya</taxon>
        <taxon>Ascomycota</taxon>
        <taxon>Pezizomycotina</taxon>
        <taxon>Eurotiomycetes</taxon>
        <taxon>Eurotiomycetidae</taxon>
        <taxon>Eurotiales</taxon>
        <taxon>Aspergillaceae</taxon>
        <taxon>Penicillium</taxon>
    </lineage>
</organism>
<protein>
    <recommendedName>
        <fullName evidence="1">Protein kinase domain-containing protein</fullName>
    </recommendedName>
</protein>
<proteinExistence type="predicted"/>
<dbReference type="HOGENOM" id="CLU_028627_0_0_1"/>
<dbReference type="RefSeq" id="XP_016600478.1">
    <property type="nucleotide sequence ID" value="XM_016744654.1"/>
</dbReference>
<dbReference type="PANTHER" id="PTHR37542:SF1">
    <property type="entry name" value="PRION-INHIBITION AND PROPAGATION HELO DOMAIN-CONTAINING PROTEIN"/>
    <property type="match status" value="1"/>
</dbReference>
<dbReference type="Gene3D" id="1.10.510.10">
    <property type="entry name" value="Transferase(Phosphotransferase) domain 1"/>
    <property type="match status" value="1"/>
</dbReference>
<dbReference type="GO" id="GO:0005524">
    <property type="term" value="F:ATP binding"/>
    <property type="evidence" value="ECO:0007669"/>
    <property type="project" value="InterPro"/>
</dbReference>
<comment type="caution">
    <text evidence="2">The sequence shown here is derived from an EMBL/GenBank/DDBJ whole genome shotgun (WGS) entry which is preliminary data.</text>
</comment>
<dbReference type="VEuPathDB" id="FungiDB:PEXP_076270"/>
<name>A0A0A2I340_PENEN</name>
<gene>
    <name evidence="2" type="ORF">PEX2_073840</name>
</gene>
<dbReference type="InterPro" id="IPR011009">
    <property type="entry name" value="Kinase-like_dom_sf"/>
</dbReference>
<dbReference type="SUPFAM" id="SSF56112">
    <property type="entry name" value="Protein kinase-like (PK-like)"/>
    <property type="match status" value="1"/>
</dbReference>
<dbReference type="OrthoDB" id="1911848at2759"/>